<evidence type="ECO:0000313" key="1">
    <source>
        <dbReference type="EMBL" id="KAB3854833.1"/>
    </source>
</evidence>
<organism evidence="1 2">
    <name type="scientific">Phocaeicola vulgatus</name>
    <name type="common">Bacteroides vulgatus</name>
    <dbReference type="NCBI Taxonomy" id="821"/>
    <lineage>
        <taxon>Bacteria</taxon>
        <taxon>Pseudomonadati</taxon>
        <taxon>Bacteroidota</taxon>
        <taxon>Bacteroidia</taxon>
        <taxon>Bacteroidales</taxon>
        <taxon>Bacteroidaceae</taxon>
        <taxon>Phocaeicola</taxon>
    </lineage>
</organism>
<protein>
    <submittedName>
        <fullName evidence="1">Uncharacterized protein</fullName>
    </submittedName>
</protein>
<dbReference type="EMBL" id="WCWW01000030">
    <property type="protein sequence ID" value="KAB3854833.1"/>
    <property type="molecule type" value="Genomic_DNA"/>
</dbReference>
<dbReference type="AlphaFoldDB" id="A0A6I0I843"/>
<proteinExistence type="predicted"/>
<accession>A0A6I0I843</accession>
<gene>
    <name evidence="1" type="ORF">GAS29_13430</name>
</gene>
<dbReference type="Pfam" id="PF20186">
    <property type="entry name" value="DUF6549"/>
    <property type="match status" value="1"/>
</dbReference>
<comment type="caution">
    <text evidence="1">The sequence shown here is derived from an EMBL/GenBank/DDBJ whole genome shotgun (WGS) entry which is preliminary data.</text>
</comment>
<dbReference type="InterPro" id="IPR046679">
    <property type="entry name" value="DUF6549"/>
</dbReference>
<dbReference type="Proteomes" id="UP000441522">
    <property type="component" value="Unassembled WGS sequence"/>
</dbReference>
<sequence length="199" mass="23512">MNKLNRILSTALLLLGGIVWLQHRHTVYLTEERDRFQMNNTTLLSCMKRMQIDSTTMALETKVLRLTVDEYKEYRAEDAETIRRFGIKVKKLEAAARHKIEVRVPVDANIRDTLIIRDSIFRVRQKVEMVTPHIQLTGLIEDRHLRGDIKVPVTIHQAVWVEYKGWWLWKRIKAIRQTISSDNPHVEIKYSEYIKFSSS</sequence>
<reference evidence="1 2" key="1">
    <citation type="journal article" date="2019" name="Nat. Med.">
        <title>A library of human gut bacterial isolates paired with longitudinal multiomics data enables mechanistic microbiome research.</title>
        <authorList>
            <person name="Poyet M."/>
            <person name="Groussin M."/>
            <person name="Gibbons S.M."/>
            <person name="Avila-Pacheco J."/>
            <person name="Jiang X."/>
            <person name="Kearney S.M."/>
            <person name="Perrotta A.R."/>
            <person name="Berdy B."/>
            <person name="Zhao S."/>
            <person name="Lieberman T.D."/>
            <person name="Swanson P.K."/>
            <person name="Smith M."/>
            <person name="Roesemann S."/>
            <person name="Alexander J.E."/>
            <person name="Rich S.A."/>
            <person name="Livny J."/>
            <person name="Vlamakis H."/>
            <person name="Clish C."/>
            <person name="Bullock K."/>
            <person name="Deik A."/>
            <person name="Scott J."/>
            <person name="Pierce K.A."/>
            <person name="Xavier R.J."/>
            <person name="Alm E.J."/>
        </authorList>
    </citation>
    <scope>NUCLEOTIDE SEQUENCE [LARGE SCALE GENOMIC DNA]</scope>
    <source>
        <strain evidence="1 2">BIOML-A5</strain>
    </source>
</reference>
<evidence type="ECO:0000313" key="2">
    <source>
        <dbReference type="Proteomes" id="UP000441522"/>
    </source>
</evidence>
<name>A0A6I0I843_PHOVU</name>